<proteinExistence type="predicted"/>
<gene>
    <name evidence="2" type="ORF">CMUS01_13503</name>
</gene>
<dbReference type="EMBL" id="WIGM01000859">
    <property type="protein sequence ID" value="KAF6810276.1"/>
    <property type="molecule type" value="Genomic_DNA"/>
</dbReference>
<protein>
    <submittedName>
        <fullName evidence="2">Transposase</fullName>
    </submittedName>
</protein>
<dbReference type="SUPFAM" id="SSF46689">
    <property type="entry name" value="Homeodomain-like"/>
    <property type="match status" value="1"/>
</dbReference>
<dbReference type="InterPro" id="IPR007889">
    <property type="entry name" value="HTH_Psq"/>
</dbReference>
<name>A0A8H6JCW7_9PEZI</name>
<reference evidence="2" key="1">
    <citation type="journal article" date="2020" name="Phytopathology">
        <title>Genome Sequence Resources of Colletotrichum truncatum, C. plurivorum, C. musicola, and C. sojae: Four Species Pathogenic to Soybean (Glycine max).</title>
        <authorList>
            <person name="Rogerio F."/>
            <person name="Boufleur T.R."/>
            <person name="Ciampi-Guillardi M."/>
            <person name="Sukno S.A."/>
            <person name="Thon M.R."/>
            <person name="Massola Junior N.S."/>
            <person name="Baroncelli R."/>
        </authorList>
    </citation>
    <scope>NUCLEOTIDE SEQUENCE</scope>
    <source>
        <strain evidence="2">LFN0074</strain>
    </source>
</reference>
<dbReference type="Gene3D" id="1.10.10.60">
    <property type="entry name" value="Homeodomain-like"/>
    <property type="match status" value="1"/>
</dbReference>
<comment type="caution">
    <text evidence="2">The sequence shown here is derived from an EMBL/GenBank/DDBJ whole genome shotgun (WGS) entry which is preliminary data.</text>
</comment>
<feature type="domain" description="HTH psq-type" evidence="1">
    <location>
        <begin position="7"/>
        <end position="50"/>
    </location>
</feature>
<dbReference type="InterPro" id="IPR009057">
    <property type="entry name" value="Homeodomain-like_sf"/>
</dbReference>
<accession>A0A8H6JCW7</accession>
<evidence type="ECO:0000313" key="3">
    <source>
        <dbReference type="Proteomes" id="UP000639643"/>
    </source>
</evidence>
<evidence type="ECO:0000259" key="1">
    <source>
        <dbReference type="Pfam" id="PF05225"/>
    </source>
</evidence>
<dbReference type="GO" id="GO:0003677">
    <property type="term" value="F:DNA binding"/>
    <property type="evidence" value="ECO:0007669"/>
    <property type="project" value="InterPro"/>
</dbReference>
<dbReference type="Pfam" id="PF05225">
    <property type="entry name" value="HTH_psq"/>
    <property type="match status" value="1"/>
</dbReference>
<dbReference type="AlphaFoldDB" id="A0A8H6JCW7"/>
<keyword evidence="3" id="KW-1185">Reference proteome</keyword>
<sequence length="117" mass="13407">MPVYTQEEKIILAIEAIRSTRAAGGNLSVLRAAKTYGVPESSLRYRMNNRPRREHIQPLRRFPLRLASVEDIANLLLWVRNSKPFVLLCNIIAKYGIREGDVYNKCYHCVNSGTTCR</sequence>
<organism evidence="2 3">
    <name type="scientific">Colletotrichum musicola</name>
    <dbReference type="NCBI Taxonomy" id="2175873"/>
    <lineage>
        <taxon>Eukaryota</taxon>
        <taxon>Fungi</taxon>
        <taxon>Dikarya</taxon>
        <taxon>Ascomycota</taxon>
        <taxon>Pezizomycotina</taxon>
        <taxon>Sordariomycetes</taxon>
        <taxon>Hypocreomycetidae</taxon>
        <taxon>Glomerellales</taxon>
        <taxon>Glomerellaceae</taxon>
        <taxon>Colletotrichum</taxon>
        <taxon>Colletotrichum orchidearum species complex</taxon>
    </lineage>
</organism>
<dbReference type="Proteomes" id="UP000639643">
    <property type="component" value="Unassembled WGS sequence"/>
</dbReference>
<dbReference type="OrthoDB" id="3923740at2759"/>
<evidence type="ECO:0000313" key="2">
    <source>
        <dbReference type="EMBL" id="KAF6810276.1"/>
    </source>
</evidence>